<proteinExistence type="predicted"/>
<evidence type="ECO:0000313" key="3">
    <source>
        <dbReference type="Proteomes" id="UP000054279"/>
    </source>
</evidence>
<dbReference type="Proteomes" id="UP000054279">
    <property type="component" value="Unassembled WGS sequence"/>
</dbReference>
<dbReference type="SUPFAM" id="SSF54695">
    <property type="entry name" value="POZ domain"/>
    <property type="match status" value="1"/>
</dbReference>
<dbReference type="OrthoDB" id="3357985at2759"/>
<dbReference type="InterPro" id="IPR011333">
    <property type="entry name" value="SKP1/BTB/POZ_sf"/>
</dbReference>
<dbReference type="Pfam" id="PF00651">
    <property type="entry name" value="BTB"/>
    <property type="match status" value="1"/>
</dbReference>
<gene>
    <name evidence="2" type="ORF">M422DRAFT_256779</name>
</gene>
<feature type="domain" description="BTB" evidence="1">
    <location>
        <begin position="24"/>
        <end position="92"/>
    </location>
</feature>
<protein>
    <recommendedName>
        <fullName evidence="1">BTB domain-containing protein</fullName>
    </recommendedName>
</protein>
<accession>A0A0C9UAR9</accession>
<dbReference type="AlphaFoldDB" id="A0A0C9UAR9"/>
<name>A0A0C9UAR9_SPHS4</name>
<dbReference type="EMBL" id="KN837145">
    <property type="protein sequence ID" value="KIJ40243.1"/>
    <property type="molecule type" value="Genomic_DNA"/>
</dbReference>
<reference evidence="2 3" key="1">
    <citation type="submission" date="2014-06" db="EMBL/GenBank/DDBJ databases">
        <title>Evolutionary Origins and Diversification of the Mycorrhizal Mutualists.</title>
        <authorList>
            <consortium name="DOE Joint Genome Institute"/>
            <consortium name="Mycorrhizal Genomics Consortium"/>
            <person name="Kohler A."/>
            <person name="Kuo A."/>
            <person name="Nagy L.G."/>
            <person name="Floudas D."/>
            <person name="Copeland A."/>
            <person name="Barry K.W."/>
            <person name="Cichocki N."/>
            <person name="Veneault-Fourrey C."/>
            <person name="LaButti K."/>
            <person name="Lindquist E.A."/>
            <person name="Lipzen A."/>
            <person name="Lundell T."/>
            <person name="Morin E."/>
            <person name="Murat C."/>
            <person name="Riley R."/>
            <person name="Ohm R."/>
            <person name="Sun H."/>
            <person name="Tunlid A."/>
            <person name="Henrissat B."/>
            <person name="Grigoriev I.V."/>
            <person name="Hibbett D.S."/>
            <person name="Martin F."/>
        </authorList>
    </citation>
    <scope>NUCLEOTIDE SEQUENCE [LARGE SCALE GENOMIC DNA]</scope>
    <source>
        <strain evidence="2 3">SS14</strain>
    </source>
</reference>
<evidence type="ECO:0000259" key="1">
    <source>
        <dbReference type="PROSITE" id="PS50097"/>
    </source>
</evidence>
<organism evidence="2 3">
    <name type="scientific">Sphaerobolus stellatus (strain SS14)</name>
    <dbReference type="NCBI Taxonomy" id="990650"/>
    <lineage>
        <taxon>Eukaryota</taxon>
        <taxon>Fungi</taxon>
        <taxon>Dikarya</taxon>
        <taxon>Basidiomycota</taxon>
        <taxon>Agaricomycotina</taxon>
        <taxon>Agaricomycetes</taxon>
        <taxon>Phallomycetidae</taxon>
        <taxon>Geastrales</taxon>
        <taxon>Sphaerobolaceae</taxon>
        <taxon>Sphaerobolus</taxon>
    </lineage>
</organism>
<dbReference type="SMART" id="SM00225">
    <property type="entry name" value="BTB"/>
    <property type="match status" value="1"/>
</dbReference>
<sequence>MSAAAAIPKDEGPHGVPPFWHEDGDLILRITKNNSNEVLFKIHKVLLVLKSPVFRDMVILGHEVEHKPVPEVPLKGDSVEDVCALLRVLYEGFEIYAETMSFDAALGVLRLSHKYQMDSLRTGIIRLLKQSWPLNRQDYLSLSKGECKVPRITESIKLINAAWCTHTYQLLPTAFYELAIANLSEGPISEREYLNNLSQEHLARLVVGKDRLRMRLHSLQQGCIREAEVLGTLSFWQPDQESIPLSVHRRTYPGGQCSGTSSMQKFAWLDLTVRDERVPFCLEGTFDKWKSITAKHIFGGYLGIDVLCENITSSTFREAGACSSCAEWMVSILQNKATEVWHNIPADFELPELDKAEFNEMRKNIF</sequence>
<evidence type="ECO:0000313" key="2">
    <source>
        <dbReference type="EMBL" id="KIJ40243.1"/>
    </source>
</evidence>
<dbReference type="InterPro" id="IPR000210">
    <property type="entry name" value="BTB/POZ_dom"/>
</dbReference>
<dbReference type="Gene3D" id="3.30.710.10">
    <property type="entry name" value="Potassium Channel Kv1.1, Chain A"/>
    <property type="match status" value="1"/>
</dbReference>
<dbReference type="HOGENOM" id="CLU_756877_0_0_1"/>
<keyword evidence="3" id="KW-1185">Reference proteome</keyword>
<dbReference type="PROSITE" id="PS50097">
    <property type="entry name" value="BTB"/>
    <property type="match status" value="1"/>
</dbReference>